<name>A0A0G0LEA4_9BACT</name>
<proteinExistence type="predicted"/>
<evidence type="ECO:0000313" key="2">
    <source>
        <dbReference type="Proteomes" id="UP000034081"/>
    </source>
</evidence>
<reference evidence="1 2" key="1">
    <citation type="journal article" date="2015" name="Nature">
        <title>rRNA introns, odd ribosomes, and small enigmatic genomes across a large radiation of phyla.</title>
        <authorList>
            <person name="Brown C.T."/>
            <person name="Hug L.A."/>
            <person name="Thomas B.C."/>
            <person name="Sharon I."/>
            <person name="Castelle C.J."/>
            <person name="Singh A."/>
            <person name="Wilkins M.J."/>
            <person name="Williams K.H."/>
            <person name="Banfield J.F."/>
        </authorList>
    </citation>
    <scope>NUCLEOTIDE SEQUENCE [LARGE SCALE GENOMIC DNA]</scope>
</reference>
<protein>
    <submittedName>
        <fullName evidence="1">Uncharacterized protein</fullName>
    </submittedName>
</protein>
<organism evidence="1 2">
    <name type="scientific">Candidatus Woesebacteria bacterium GW2011_GWB1_38_8</name>
    <dbReference type="NCBI Taxonomy" id="1618570"/>
    <lineage>
        <taxon>Bacteria</taxon>
        <taxon>Candidatus Woeseibacteriota</taxon>
    </lineage>
</organism>
<dbReference type="AlphaFoldDB" id="A0A0G0LEA4"/>
<dbReference type="STRING" id="1618570.UT08_C0001G0126"/>
<gene>
    <name evidence="1" type="ORF">UT08_C0001G0126</name>
</gene>
<comment type="caution">
    <text evidence="1">The sequence shown here is derived from an EMBL/GenBank/DDBJ whole genome shotgun (WGS) entry which is preliminary data.</text>
</comment>
<evidence type="ECO:0000313" key="1">
    <source>
        <dbReference type="EMBL" id="KKQ86260.1"/>
    </source>
</evidence>
<accession>A0A0G0LEA4</accession>
<dbReference type="Proteomes" id="UP000034081">
    <property type="component" value="Unassembled WGS sequence"/>
</dbReference>
<dbReference type="EMBL" id="LBVL01000001">
    <property type="protein sequence ID" value="KKQ86260.1"/>
    <property type="molecule type" value="Genomic_DNA"/>
</dbReference>
<sequence>MTAEQITLSTPTLENNETPLEFNMTELSAMTREELLKIINPNTLRELMFFDLKKYFTIFQEREMIFPPVLKNVVPLSSIIGITAEP</sequence>